<dbReference type="PANTHER" id="PTHR35630:SF1">
    <property type="entry name" value="LEGUMINOSIN GROUP486 SECRETED PEPTIDE"/>
    <property type="match status" value="1"/>
</dbReference>
<organism evidence="2">
    <name type="scientific">Medicago truncatula</name>
    <name type="common">Barrel medic</name>
    <name type="synonym">Medicago tribuloides</name>
    <dbReference type="NCBI Taxonomy" id="3880"/>
    <lineage>
        <taxon>Eukaryota</taxon>
        <taxon>Viridiplantae</taxon>
        <taxon>Streptophyta</taxon>
        <taxon>Embryophyta</taxon>
        <taxon>Tracheophyta</taxon>
        <taxon>Spermatophyta</taxon>
        <taxon>Magnoliopsida</taxon>
        <taxon>eudicotyledons</taxon>
        <taxon>Gunneridae</taxon>
        <taxon>Pentapetalae</taxon>
        <taxon>rosids</taxon>
        <taxon>fabids</taxon>
        <taxon>Fabales</taxon>
        <taxon>Fabaceae</taxon>
        <taxon>Papilionoideae</taxon>
        <taxon>50 kb inversion clade</taxon>
        <taxon>NPAAA clade</taxon>
        <taxon>Hologalegina</taxon>
        <taxon>IRL clade</taxon>
        <taxon>Trifolieae</taxon>
        <taxon>Medicago</taxon>
    </lineage>
</organism>
<feature type="chain" id="PRO_5017238194" description="Leguminosin group486 secreted peptide" evidence="1">
    <location>
        <begin position="33"/>
        <end position="145"/>
    </location>
</feature>
<protein>
    <recommendedName>
        <fullName evidence="3">Leguminosin group486 secreted peptide</fullName>
    </recommendedName>
</protein>
<dbReference type="Proteomes" id="UP000265566">
    <property type="component" value="Chromosome 7"/>
</dbReference>
<keyword evidence="1" id="KW-0732">Signal</keyword>
<gene>
    <name evidence="2" type="ORF">MtrunA17_Chr7g0227911</name>
</gene>
<feature type="signal peptide" evidence="1">
    <location>
        <begin position="1"/>
        <end position="32"/>
    </location>
</feature>
<dbReference type="PANTHER" id="PTHR35630">
    <property type="entry name" value="LEGUMINOSIN GROUP486 SECRETED PEPTIDE"/>
    <property type="match status" value="1"/>
</dbReference>
<evidence type="ECO:0000256" key="1">
    <source>
        <dbReference type="SAM" id="SignalP"/>
    </source>
</evidence>
<comment type="caution">
    <text evidence="2">The sequence shown here is derived from an EMBL/GenBank/DDBJ whole genome shotgun (WGS) entry which is preliminary data.</text>
</comment>
<proteinExistence type="predicted"/>
<accession>A0A396GW05</accession>
<dbReference type="Gramene" id="rna39440">
    <property type="protein sequence ID" value="RHN45210.1"/>
    <property type="gene ID" value="gene39440"/>
</dbReference>
<dbReference type="EMBL" id="PSQE01000007">
    <property type="protein sequence ID" value="RHN45210.1"/>
    <property type="molecule type" value="Genomic_DNA"/>
</dbReference>
<dbReference type="AlphaFoldDB" id="A0A396GW05"/>
<reference evidence="2" key="1">
    <citation type="journal article" date="2018" name="Nat. Plants">
        <title>Whole-genome landscape of Medicago truncatula symbiotic genes.</title>
        <authorList>
            <person name="Pecrix Y."/>
            <person name="Gamas P."/>
            <person name="Carrere S."/>
        </authorList>
    </citation>
    <scope>NUCLEOTIDE SEQUENCE</scope>
    <source>
        <tissue evidence="2">Leaves</tissue>
    </source>
</reference>
<evidence type="ECO:0008006" key="3">
    <source>
        <dbReference type="Google" id="ProtNLM"/>
    </source>
</evidence>
<evidence type="ECO:0000313" key="2">
    <source>
        <dbReference type="EMBL" id="RHN45210.1"/>
    </source>
</evidence>
<name>A0A396GW05_MEDTR</name>
<sequence>MSESTLANFKMSTYVAFFLALVFVLFNVSTDAKHQYSQTTNTKSIINLAFKSLIPPNERYVYFDCKVGTFVLPSNQFHIMVVSIDQVVSCHAYWKQSEAIITAFDPKSKIIGHDVFWLIRPDGLLQTLDNFSFEKKATLKPRRQK</sequence>